<evidence type="ECO:0000256" key="1">
    <source>
        <dbReference type="ARBA" id="ARBA00007734"/>
    </source>
</evidence>
<name>A0A0K6GLJ0_9BACL</name>
<reference evidence="4" key="1">
    <citation type="submission" date="2015-08" db="EMBL/GenBank/DDBJ databases">
        <authorList>
            <person name="Varghese N."/>
        </authorList>
    </citation>
    <scope>NUCLEOTIDE SEQUENCE [LARGE SCALE GENOMIC DNA]</scope>
    <source>
        <strain evidence="4">DSM 27374</strain>
    </source>
</reference>
<dbReference type="OrthoDB" id="9815002at2"/>
<accession>A0A0K6GLJ0</accession>
<protein>
    <submittedName>
        <fullName evidence="3">Transglycosylase SLT domain</fullName>
    </submittedName>
</protein>
<dbReference type="GO" id="GO:0000270">
    <property type="term" value="P:peptidoglycan metabolic process"/>
    <property type="evidence" value="ECO:0007669"/>
    <property type="project" value="InterPro"/>
</dbReference>
<evidence type="ECO:0000313" key="4">
    <source>
        <dbReference type="Proteomes" id="UP000182738"/>
    </source>
</evidence>
<dbReference type="InterPro" id="IPR000189">
    <property type="entry name" value="Transglyc_AS"/>
</dbReference>
<dbReference type="PANTHER" id="PTHR37423">
    <property type="entry name" value="SOLUBLE LYTIC MUREIN TRANSGLYCOSYLASE-RELATED"/>
    <property type="match status" value="1"/>
</dbReference>
<dbReference type="InterPro" id="IPR008258">
    <property type="entry name" value="Transglycosylase_SLT_dom_1"/>
</dbReference>
<dbReference type="PANTHER" id="PTHR37423:SF2">
    <property type="entry name" value="MEMBRANE-BOUND LYTIC MUREIN TRANSGLYCOSYLASE C"/>
    <property type="match status" value="1"/>
</dbReference>
<dbReference type="InterPro" id="IPR023346">
    <property type="entry name" value="Lysozyme-like_dom_sf"/>
</dbReference>
<sequence length="201" mass="22593">MNVQQIKLLLELQALQHLQGKKEAPTTSFHDLFRELLTAETDGETETIRPSLPMMTSAETKAPTYEEKSLQKQAIHQWIDEAATKYDVDPNLVYAIIRHESNFHPQAKSRAGAMGLMQLMPSTARMLGVKDAFDPQQNIEGGTKYLRQLLDRYDGNVALALAAYNAGPGNVEKHGGIPPFRETMNYVKKVMQTYYSTSHIV</sequence>
<evidence type="ECO:0000313" key="3">
    <source>
        <dbReference type="EMBL" id="CUA79386.1"/>
    </source>
</evidence>
<dbReference type="EMBL" id="CYGZ01000003">
    <property type="protein sequence ID" value="CUA79386.1"/>
    <property type="molecule type" value="Genomic_DNA"/>
</dbReference>
<gene>
    <name evidence="3" type="ORF">Ga0061060_103210</name>
</gene>
<dbReference type="SUPFAM" id="SSF53955">
    <property type="entry name" value="Lysozyme-like"/>
    <property type="match status" value="1"/>
</dbReference>
<dbReference type="RefSeq" id="WP_055440557.1">
    <property type="nucleotide sequence ID" value="NZ_BAABDZ010000029.1"/>
</dbReference>
<dbReference type="PROSITE" id="PS00922">
    <property type="entry name" value="TRANSGLYCOSYLASE"/>
    <property type="match status" value="1"/>
</dbReference>
<dbReference type="AlphaFoldDB" id="A0A0K6GLJ0"/>
<dbReference type="CDD" id="cd00254">
    <property type="entry name" value="LT-like"/>
    <property type="match status" value="1"/>
</dbReference>
<dbReference type="Pfam" id="PF01464">
    <property type="entry name" value="SLT"/>
    <property type="match status" value="1"/>
</dbReference>
<dbReference type="Proteomes" id="UP000182738">
    <property type="component" value="Unassembled WGS sequence"/>
</dbReference>
<organism evidence="3 4">
    <name type="scientific">Anoxybacillus suryakundensis</name>
    <dbReference type="NCBI Taxonomy" id="1325335"/>
    <lineage>
        <taxon>Bacteria</taxon>
        <taxon>Bacillati</taxon>
        <taxon>Bacillota</taxon>
        <taxon>Bacilli</taxon>
        <taxon>Bacillales</taxon>
        <taxon>Anoxybacillaceae</taxon>
        <taxon>Anoxybacillus</taxon>
    </lineage>
</organism>
<keyword evidence="4" id="KW-1185">Reference proteome</keyword>
<feature type="domain" description="Transglycosylase SLT" evidence="2">
    <location>
        <begin position="79"/>
        <end position="181"/>
    </location>
</feature>
<dbReference type="Gene3D" id="1.10.530.10">
    <property type="match status" value="1"/>
</dbReference>
<proteinExistence type="inferred from homology"/>
<dbReference type="STRING" id="1325335.GCA_001418025_00694"/>
<dbReference type="GO" id="GO:0016020">
    <property type="term" value="C:membrane"/>
    <property type="evidence" value="ECO:0007669"/>
    <property type="project" value="InterPro"/>
</dbReference>
<dbReference type="GO" id="GO:0008933">
    <property type="term" value="F:peptidoglycan lytic transglycosylase activity"/>
    <property type="evidence" value="ECO:0007669"/>
    <property type="project" value="InterPro"/>
</dbReference>
<evidence type="ECO:0000259" key="2">
    <source>
        <dbReference type="Pfam" id="PF01464"/>
    </source>
</evidence>
<comment type="similarity">
    <text evidence="1">Belongs to the transglycosylase Slt family.</text>
</comment>